<dbReference type="EMBL" id="DS469624">
    <property type="protein sequence ID" value="EDO38517.1"/>
    <property type="molecule type" value="Genomic_DNA"/>
</dbReference>
<dbReference type="InParanoid" id="A7SCL8"/>
<dbReference type="Proteomes" id="UP000001593">
    <property type="component" value="Unassembled WGS sequence"/>
</dbReference>
<evidence type="ECO:0008006" key="4">
    <source>
        <dbReference type="Google" id="ProtNLM"/>
    </source>
</evidence>
<feature type="transmembrane region" description="Helical" evidence="1">
    <location>
        <begin position="359"/>
        <end position="379"/>
    </location>
</feature>
<dbReference type="OMA" id="GCAMQTP"/>
<feature type="transmembrane region" description="Helical" evidence="1">
    <location>
        <begin position="1163"/>
        <end position="1183"/>
    </location>
</feature>
<dbReference type="GO" id="GO:0005789">
    <property type="term" value="C:endoplasmic reticulum membrane"/>
    <property type="evidence" value="ECO:0000318"/>
    <property type="project" value="GO_Central"/>
</dbReference>
<feature type="transmembrane region" description="Helical" evidence="1">
    <location>
        <begin position="100"/>
        <end position="121"/>
    </location>
</feature>
<feature type="transmembrane region" description="Helical" evidence="1">
    <location>
        <begin position="329"/>
        <end position="347"/>
    </location>
</feature>
<dbReference type="GO" id="GO:0160176">
    <property type="term" value="P:magnesium ion transport from cytosol to endoplasmic reticulum"/>
    <property type="evidence" value="ECO:0000318"/>
    <property type="project" value="GO_Central"/>
</dbReference>
<dbReference type="HOGENOM" id="CLU_005325_0_0_1"/>
<proteinExistence type="predicted"/>
<evidence type="ECO:0000313" key="2">
    <source>
        <dbReference type="EMBL" id="EDO38517.1"/>
    </source>
</evidence>
<protein>
    <recommendedName>
        <fullName evidence="4">Transmembrane protein 94</fullName>
    </recommendedName>
</protein>
<keyword evidence="1" id="KW-0472">Membrane</keyword>
<feature type="transmembrane region" description="Helical" evidence="1">
    <location>
        <begin position="1094"/>
        <end position="1118"/>
    </location>
</feature>
<dbReference type="PANTHER" id="PTHR13219:SF6">
    <property type="entry name" value="TRANSMEMBRANE PROTEIN 94"/>
    <property type="match status" value="1"/>
</dbReference>
<evidence type="ECO:0000313" key="3">
    <source>
        <dbReference type="Proteomes" id="UP000001593"/>
    </source>
</evidence>
<dbReference type="Gene3D" id="1.20.1110.10">
    <property type="entry name" value="Calcium-transporting ATPase, transmembrane domain"/>
    <property type="match status" value="1"/>
</dbReference>
<keyword evidence="3" id="KW-1185">Reference proteome</keyword>
<accession>A7SCL8</accession>
<dbReference type="AlphaFoldDB" id="A7SCL8"/>
<dbReference type="GO" id="GO:0015444">
    <property type="term" value="F:P-type magnesium transporter activity"/>
    <property type="evidence" value="ECO:0000318"/>
    <property type="project" value="GO_Central"/>
</dbReference>
<dbReference type="InterPro" id="IPR039720">
    <property type="entry name" value="TMEM94"/>
</dbReference>
<reference evidence="2 3" key="1">
    <citation type="journal article" date="2007" name="Science">
        <title>Sea anemone genome reveals ancestral eumetazoan gene repertoire and genomic organization.</title>
        <authorList>
            <person name="Putnam N.H."/>
            <person name="Srivastava M."/>
            <person name="Hellsten U."/>
            <person name="Dirks B."/>
            <person name="Chapman J."/>
            <person name="Salamov A."/>
            <person name="Terry A."/>
            <person name="Shapiro H."/>
            <person name="Lindquist E."/>
            <person name="Kapitonov V.V."/>
            <person name="Jurka J."/>
            <person name="Genikhovich G."/>
            <person name="Grigoriev I.V."/>
            <person name="Lucas S.M."/>
            <person name="Steele R.E."/>
            <person name="Finnerty J.R."/>
            <person name="Technau U."/>
            <person name="Martindale M.Q."/>
            <person name="Rokhsar D.S."/>
        </authorList>
    </citation>
    <scope>NUCLEOTIDE SEQUENCE [LARGE SCALE GENOMIC DNA]</scope>
    <source>
        <strain evidence="3">CH2 X CH6</strain>
    </source>
</reference>
<organism evidence="2 3">
    <name type="scientific">Nematostella vectensis</name>
    <name type="common">Starlet sea anemone</name>
    <dbReference type="NCBI Taxonomy" id="45351"/>
    <lineage>
        <taxon>Eukaryota</taxon>
        <taxon>Metazoa</taxon>
        <taxon>Cnidaria</taxon>
        <taxon>Anthozoa</taxon>
        <taxon>Hexacorallia</taxon>
        <taxon>Actiniaria</taxon>
        <taxon>Edwardsiidae</taxon>
        <taxon>Nematostella</taxon>
    </lineage>
</organism>
<dbReference type="SUPFAM" id="SSF81665">
    <property type="entry name" value="Calcium ATPase, transmembrane domain M"/>
    <property type="match status" value="1"/>
</dbReference>
<keyword evidence="1" id="KW-0812">Transmembrane</keyword>
<dbReference type="PhylomeDB" id="A7SCL8"/>
<gene>
    <name evidence="2" type="ORF">NEMVEDRAFT_v1g210190</name>
</gene>
<feature type="transmembrane region" description="Helical" evidence="1">
    <location>
        <begin position="1018"/>
        <end position="1041"/>
    </location>
</feature>
<evidence type="ECO:0000256" key="1">
    <source>
        <dbReference type="SAM" id="Phobius"/>
    </source>
</evidence>
<feature type="transmembrane region" description="Helical" evidence="1">
    <location>
        <begin position="128"/>
        <end position="147"/>
    </location>
</feature>
<name>A7SCL8_NEMVE</name>
<dbReference type="InterPro" id="IPR023298">
    <property type="entry name" value="ATPase_P-typ_TM_dom_sf"/>
</dbReference>
<dbReference type="PANTHER" id="PTHR13219">
    <property type="entry name" value="TRANSMEMBRANE PROTEIN 94"/>
    <property type="match status" value="1"/>
</dbReference>
<sequence length="1254" mass="140220">MDESISGESKSFVRRTWSWRHRETAVSDPSDVDLAYMELQSLDNCEKTPEEALVGLTSQQAHKKLFATIRKVLDQYNESNNVKWTSDVWKTLHCNHHASISWISIGILAFEVLIMVSSYALSDKQRYSLPLLEAFLVLIITLANLVICVREENLRRTEVYRRAEELLESCKVSYCNWNPLDYVDPCTPPSPSISMVHTYRDNELISMPCNLLVEGDIISLGPSHTSPAKVQLIQSIHADGSYSLSQQVLEKGDMYLPPSSSPPCEVVVMHYALMRVHSERDVSLACKRGCGEEASGKGRNVLQNSCNRPVSLLENEMHFIVSTVIVNKLVWVVLGLSLLVNIARFLLLGGEVGHWSEMILLLQGYSVLPLLPLSFPLLWTGLNLYGAARIQVLFERLKNGSPLGYKASRQVAASDVMPYFWNNVRGGSSSLPRTTNLLQVLGSITVWCCVDKVGILSLPNPSVEKVFFLQSKKARKNFKGRAAVLNVSNDPESQFGLRFDDKRWQDNLSSLKPLGLNILLNSPCSSPVRNLRLADCTGHLSLKYNLAPVPSHRRCLCLLAKEIGFMDRVLSFFSKEQYVFAVQSSAVPAANFSLQTSSYLAVCKERPVPSMTSVLVKESYTVGKCWISTSVTVCPLIASPFRIVQSARSHIARLTRFSGFPPFSSGYRAVRAKEKAFSPHQSAKDLSFEDNTKVDALLDQLHLVTDTDSYHRILGGQVFIGMVTLQYQAKKDIIPLVEDLNKAGIRFVHFSAEDELKSRVFAERMGLETGWNCHISLDDSSPQDHGNTQADTTEATAVEHGTEGEEKHVSWIDYKMRHHEKVEDSQEAHLDVETGDEGERATLLSSHNSVPHDYSFFYNRAKLPRGVHNIRPHLQNVDNVPLLVPLFTDSTPKAVQEMVAIMQEHGEVVCCAGSSFNVDNTGVFLQADISLTIEPMFPQLCLKGLPKDFRSGTPQLACNKIMDNKAASDDESSSDLDNDLSPLALSALLNSLPCALAFHRDMNFKFKTLLKEARRLCFGFRTCFAFILACYLLLVCINFLAQCLLLPPPLTGLHLLWLTCLIVPLLGLSLIGARAEKGLMSMMTGRNDKTFEGIANPFCLHFSLGFLPTCVFVCVVLFPLTLRGFCTRHFYSCHYLLGYRNTTEPWNGLGRSNRQALSLAQDINAFFLVLFFAITSASFVHRLRLLWKGSPLKSRPWLFSVLIVSRPVIANSLKAKTLDSVSEKSQANVWNKAWNELSILKPHKFLTHISLKLV</sequence>
<keyword evidence="1" id="KW-1133">Transmembrane helix</keyword>
<feature type="transmembrane region" description="Helical" evidence="1">
    <location>
        <begin position="1053"/>
        <end position="1073"/>
    </location>
</feature>
<dbReference type="eggNOG" id="KOG4383">
    <property type="taxonomic scope" value="Eukaryota"/>
</dbReference>